<evidence type="ECO:0000313" key="3">
    <source>
        <dbReference type="Proteomes" id="UP000192578"/>
    </source>
</evidence>
<feature type="compositionally biased region" description="Basic and acidic residues" evidence="1">
    <location>
        <begin position="215"/>
        <end position="224"/>
    </location>
</feature>
<dbReference type="Proteomes" id="UP000192578">
    <property type="component" value="Unassembled WGS sequence"/>
</dbReference>
<comment type="caution">
    <text evidence="2">The sequence shown here is derived from an EMBL/GenBank/DDBJ whole genome shotgun (WGS) entry which is preliminary data.</text>
</comment>
<gene>
    <name evidence="2" type="ORF">BV898_09062</name>
</gene>
<sequence length="503" mass="53806">MSSLDDKRDSDMESESETPLAEASSASQQPTGELVYLKCSCCDQLVEHRCTSADKAKTGEEALASMPVKQTTPRKRTRARRGTGKGFTGQKRRKTHQSPSMSMPMTALPSHHRQNESAVATTSDDHSHIGSFLGGDGTVESNGASATKRTRAPRIAKTAEDYWKQIGSEDLEVTEDGLDIFCGKCQRPLSKVSMGQRIRVDNLRTHLASQSHRRGPQEPEEKLSEIKIERSDGDDEEEEELDVPPLDTSVEELLETPPEDVTETAAAVDDVDAVDGTVTKSGRKKKSLGMANGGAKVTKTAIDYIEQFQCPELELATDNINIYCLACDRAITKVDQGQRIRVDNITSHIRSSQHKKLAEKRNSDLWGNGEEGNNGNDRGSVSGSAGGGRRSGSRGDAEDDDEDALDTSHASSKGHKRSVKFAGHDGGSEDERVELNGGLVESARRKAGGSGGGGGSNISSIEKATGLLPSSSSAADNGSAEDGGKRSKRKSRVPQSLPSAAIS</sequence>
<feature type="region of interest" description="Disordered" evidence="1">
    <location>
        <begin position="1"/>
        <end position="30"/>
    </location>
</feature>
<evidence type="ECO:0000256" key="1">
    <source>
        <dbReference type="SAM" id="MobiDB-lite"/>
    </source>
</evidence>
<dbReference type="AlphaFoldDB" id="A0A1W0WNZ2"/>
<name>A0A1W0WNZ2_HYPEX</name>
<proteinExistence type="predicted"/>
<accession>A0A1W0WNZ2</accession>
<keyword evidence="3" id="KW-1185">Reference proteome</keyword>
<feature type="compositionally biased region" description="Basic and acidic residues" evidence="1">
    <location>
        <begin position="1"/>
        <end position="11"/>
    </location>
</feature>
<reference evidence="3" key="1">
    <citation type="submission" date="2017-01" db="EMBL/GenBank/DDBJ databases">
        <title>Comparative genomics of anhydrobiosis in the tardigrade Hypsibius dujardini.</title>
        <authorList>
            <person name="Yoshida Y."/>
            <person name="Koutsovoulos G."/>
            <person name="Laetsch D."/>
            <person name="Stevens L."/>
            <person name="Kumar S."/>
            <person name="Horikawa D."/>
            <person name="Ishino K."/>
            <person name="Komine S."/>
            <person name="Tomita M."/>
            <person name="Blaxter M."/>
            <person name="Arakawa K."/>
        </authorList>
    </citation>
    <scope>NUCLEOTIDE SEQUENCE [LARGE SCALE GENOMIC DNA]</scope>
    <source>
        <strain evidence="3">Z151</strain>
    </source>
</reference>
<feature type="compositionally biased region" description="Basic residues" evidence="1">
    <location>
        <begin position="72"/>
        <end position="83"/>
    </location>
</feature>
<feature type="region of interest" description="Disordered" evidence="1">
    <location>
        <begin position="349"/>
        <end position="503"/>
    </location>
</feature>
<evidence type="ECO:0000313" key="2">
    <source>
        <dbReference type="EMBL" id="OQV16892.1"/>
    </source>
</evidence>
<feature type="region of interest" description="Disordered" evidence="1">
    <location>
        <begin position="205"/>
        <end position="224"/>
    </location>
</feature>
<dbReference type="EMBL" id="MTYJ01000069">
    <property type="protein sequence ID" value="OQV16892.1"/>
    <property type="molecule type" value="Genomic_DNA"/>
</dbReference>
<organism evidence="2 3">
    <name type="scientific">Hypsibius exemplaris</name>
    <name type="common">Freshwater tardigrade</name>
    <dbReference type="NCBI Taxonomy" id="2072580"/>
    <lineage>
        <taxon>Eukaryota</taxon>
        <taxon>Metazoa</taxon>
        <taxon>Ecdysozoa</taxon>
        <taxon>Tardigrada</taxon>
        <taxon>Eutardigrada</taxon>
        <taxon>Parachela</taxon>
        <taxon>Hypsibioidea</taxon>
        <taxon>Hypsibiidae</taxon>
        <taxon>Hypsibius</taxon>
    </lineage>
</organism>
<feature type="compositionally biased region" description="Basic and acidic residues" evidence="1">
    <location>
        <begin position="422"/>
        <end position="434"/>
    </location>
</feature>
<feature type="compositionally biased region" description="Low complexity" evidence="1">
    <location>
        <begin position="367"/>
        <end position="383"/>
    </location>
</feature>
<feature type="compositionally biased region" description="Polar residues" evidence="1">
    <location>
        <begin position="493"/>
        <end position="503"/>
    </location>
</feature>
<feature type="region of interest" description="Disordered" evidence="1">
    <location>
        <begin position="54"/>
        <end position="108"/>
    </location>
</feature>
<protein>
    <submittedName>
        <fullName evidence="2">Uncharacterized protein</fullName>
    </submittedName>
</protein>